<dbReference type="PANTHER" id="PTHR48051:SF46">
    <property type="entry name" value="LEUCINE RICH REPEAT-CONTAINING DOMAIN PROTEIN"/>
    <property type="match status" value="1"/>
</dbReference>
<evidence type="ECO:0000256" key="1">
    <source>
        <dbReference type="ARBA" id="ARBA00022614"/>
    </source>
</evidence>
<dbReference type="InterPro" id="IPR032675">
    <property type="entry name" value="LRR_dom_sf"/>
</dbReference>
<dbReference type="PANTHER" id="PTHR48051">
    <property type="match status" value="1"/>
</dbReference>
<dbReference type="Gene3D" id="3.80.10.10">
    <property type="entry name" value="Ribonuclease Inhibitor"/>
    <property type="match status" value="2"/>
</dbReference>
<reference evidence="4 5" key="1">
    <citation type="submission" date="2024-03" db="EMBL/GenBank/DDBJ databases">
        <authorList>
            <person name="Martinez-Hernandez J."/>
        </authorList>
    </citation>
    <scope>NUCLEOTIDE SEQUENCE [LARGE SCALE GENOMIC DNA]</scope>
</reference>
<evidence type="ECO:0000313" key="5">
    <source>
        <dbReference type="Proteomes" id="UP001497480"/>
    </source>
</evidence>
<feature type="domain" description="Disease resistance R13L4/SHOC-2-like LRR" evidence="3">
    <location>
        <begin position="112"/>
        <end position="195"/>
    </location>
</feature>
<accession>A0AAV1X8A1</accession>
<dbReference type="GO" id="GO:0005737">
    <property type="term" value="C:cytoplasm"/>
    <property type="evidence" value="ECO:0007669"/>
    <property type="project" value="TreeGrafter"/>
</dbReference>
<dbReference type="EMBL" id="CAXHTB010000013">
    <property type="protein sequence ID" value="CAL0317941.1"/>
    <property type="molecule type" value="Genomic_DNA"/>
</dbReference>
<dbReference type="InterPro" id="IPR050216">
    <property type="entry name" value="LRR_domain-containing"/>
</dbReference>
<evidence type="ECO:0000313" key="4">
    <source>
        <dbReference type="EMBL" id="CAL0317941.1"/>
    </source>
</evidence>
<dbReference type="Pfam" id="PF23598">
    <property type="entry name" value="LRR_14"/>
    <property type="match status" value="1"/>
</dbReference>
<keyword evidence="5" id="KW-1185">Reference proteome</keyword>
<evidence type="ECO:0000256" key="2">
    <source>
        <dbReference type="ARBA" id="ARBA00022737"/>
    </source>
</evidence>
<dbReference type="Proteomes" id="UP001497480">
    <property type="component" value="Unassembled WGS sequence"/>
</dbReference>
<dbReference type="SUPFAM" id="SSF52047">
    <property type="entry name" value="RNI-like"/>
    <property type="match status" value="1"/>
</dbReference>
<dbReference type="AlphaFoldDB" id="A0AAV1X8A1"/>
<protein>
    <recommendedName>
        <fullName evidence="3">Disease resistance R13L4/SHOC-2-like LRR domain-containing protein</fullName>
    </recommendedName>
</protein>
<proteinExistence type="predicted"/>
<dbReference type="InterPro" id="IPR055414">
    <property type="entry name" value="LRR_R13L4/SHOC2-like"/>
</dbReference>
<sequence>MECLSMLNLRDCTSLVCLPQSIQNMKSFRDLNIHGCSKLFKLSNNSNENNVMEEIDETETAKREVHSSAIDLKSLNMLLNKGYVWLISNSWSFSLLTEKVFDFVKYPVSVDSKSPSLSSFPLLKKLDMGCCNLSDGPIIDHIGHLTSLEVLYLAGNNFVDLTASIGNLSRLQRLGLYKCRRLRTLPELPASVCQLLMNDCTQLEPMLFDTHRIRKIFEANRWSLTRELWFLIPGSEIPPWFEHQDYFTLKPSLAPFDYHEEYAFIVSTIVNIPDYCLSSDWIGIFVCFLLESGLKADPHRHIHRSPVTIGWSFKDPDTEMVYPLRFTKRRWTHFKGKHLFVTTFGSDHRIYKHYLTCGKSKVQLIFCGENICKCGKLKLENCGIRVICKEDGVSRRGEETSEFEVPSTSVESGVHKQSRITEITDEYEGDTNQSHITS</sequence>
<gene>
    <name evidence="4" type="ORF">LLUT_LOCUS19001</name>
</gene>
<organism evidence="4 5">
    <name type="scientific">Lupinus luteus</name>
    <name type="common">European yellow lupine</name>
    <dbReference type="NCBI Taxonomy" id="3873"/>
    <lineage>
        <taxon>Eukaryota</taxon>
        <taxon>Viridiplantae</taxon>
        <taxon>Streptophyta</taxon>
        <taxon>Embryophyta</taxon>
        <taxon>Tracheophyta</taxon>
        <taxon>Spermatophyta</taxon>
        <taxon>Magnoliopsida</taxon>
        <taxon>eudicotyledons</taxon>
        <taxon>Gunneridae</taxon>
        <taxon>Pentapetalae</taxon>
        <taxon>rosids</taxon>
        <taxon>fabids</taxon>
        <taxon>Fabales</taxon>
        <taxon>Fabaceae</taxon>
        <taxon>Papilionoideae</taxon>
        <taxon>50 kb inversion clade</taxon>
        <taxon>genistoids sensu lato</taxon>
        <taxon>core genistoids</taxon>
        <taxon>Genisteae</taxon>
        <taxon>Lupinus</taxon>
    </lineage>
</organism>
<keyword evidence="2" id="KW-0677">Repeat</keyword>
<comment type="caution">
    <text evidence="4">The sequence shown here is derived from an EMBL/GenBank/DDBJ whole genome shotgun (WGS) entry which is preliminary data.</text>
</comment>
<evidence type="ECO:0000259" key="3">
    <source>
        <dbReference type="Pfam" id="PF23598"/>
    </source>
</evidence>
<keyword evidence="1" id="KW-0433">Leucine-rich repeat</keyword>
<name>A0AAV1X8A1_LUPLU</name>